<dbReference type="PROSITE" id="PS50943">
    <property type="entry name" value="HTH_CROC1"/>
    <property type="match status" value="1"/>
</dbReference>
<dbReference type="EMBL" id="AODF01000074">
    <property type="protein sequence ID" value="EUJ23459.1"/>
    <property type="molecule type" value="Genomic_DNA"/>
</dbReference>
<name>A0ABP3AV14_9LIST</name>
<comment type="caution">
    <text evidence="2">The sequence shown here is derived from an EMBL/GenBank/DDBJ whole genome shotgun (WGS) entry which is preliminary data.</text>
</comment>
<dbReference type="InterPro" id="IPR010982">
    <property type="entry name" value="Lambda_DNA-bd_dom_sf"/>
</dbReference>
<sequence length="76" mass="9224">MPGIDKIQRVADYFGVSVDYLLGRDHRYVLEEDEAAFQAFINDPELYVWYKELPTREEELQDLRELWELMKKTRNK</sequence>
<protein>
    <submittedName>
        <fullName evidence="2">Transcriptional regulator</fullName>
    </submittedName>
</protein>
<feature type="domain" description="HTH cro/C1-type" evidence="1">
    <location>
        <begin position="2"/>
        <end position="21"/>
    </location>
</feature>
<accession>A0ABP3AV14</accession>
<organism evidence="2 3">
    <name type="scientific">Listeria floridensis FSL S10-1187</name>
    <dbReference type="NCBI Taxonomy" id="1265817"/>
    <lineage>
        <taxon>Bacteria</taxon>
        <taxon>Bacillati</taxon>
        <taxon>Bacillota</taxon>
        <taxon>Bacilli</taxon>
        <taxon>Bacillales</taxon>
        <taxon>Listeriaceae</taxon>
        <taxon>Listeria</taxon>
    </lineage>
</organism>
<evidence type="ECO:0000313" key="3">
    <source>
        <dbReference type="Proteomes" id="UP000019249"/>
    </source>
</evidence>
<gene>
    <name evidence="2" type="ORF">MFLO_15955</name>
</gene>
<reference evidence="2 3" key="1">
    <citation type="journal article" date="2014" name="Int. J. Syst. Evol. Microbiol.">
        <title>Listeria floridensis sp. nov., Listeria aquatica sp. nov., Listeria cornellensis sp. nov., Listeria riparia sp. nov. and Listeria grandensis sp. nov., from agricultural and natural environments.</title>
        <authorList>
            <person name="den Bakker H.C."/>
            <person name="Warchocki S."/>
            <person name="Wright E.M."/>
            <person name="Allred A.F."/>
            <person name="Ahlstrom C."/>
            <person name="Manuel C.S."/>
            <person name="Stasiewicz M.J."/>
            <person name="Burrell A."/>
            <person name="Roof S."/>
            <person name="Strawn L."/>
            <person name="Fortes E.D."/>
            <person name="Nightingale K.K."/>
            <person name="Kephart D."/>
            <person name="Wiedmann M."/>
        </authorList>
    </citation>
    <scope>NUCLEOTIDE SEQUENCE [LARGE SCALE GENOMIC DNA]</scope>
    <source>
        <strain evidence="2 3">FSL S10-1187</strain>
    </source>
</reference>
<evidence type="ECO:0000313" key="2">
    <source>
        <dbReference type="EMBL" id="EUJ23459.1"/>
    </source>
</evidence>
<dbReference type="Gene3D" id="1.10.260.40">
    <property type="entry name" value="lambda repressor-like DNA-binding domains"/>
    <property type="match status" value="1"/>
</dbReference>
<dbReference type="Proteomes" id="UP000019249">
    <property type="component" value="Unassembled WGS sequence"/>
</dbReference>
<dbReference type="InterPro" id="IPR001387">
    <property type="entry name" value="Cro/C1-type_HTH"/>
</dbReference>
<keyword evidence="3" id="KW-1185">Reference proteome</keyword>
<evidence type="ECO:0000259" key="1">
    <source>
        <dbReference type="PROSITE" id="PS50943"/>
    </source>
</evidence>
<proteinExistence type="predicted"/>